<comment type="caution">
    <text evidence="2">The sequence shown here is derived from an EMBL/GenBank/DDBJ whole genome shotgun (WGS) entry which is preliminary data.</text>
</comment>
<gene>
    <name evidence="2" type="ORF">CNE99_08590</name>
</gene>
<evidence type="ECO:0008006" key="4">
    <source>
        <dbReference type="Google" id="ProtNLM"/>
    </source>
</evidence>
<reference evidence="2 3" key="1">
    <citation type="submission" date="2017-08" db="EMBL/GenBank/DDBJ databases">
        <title>Fine stratification of microbial communities through a metagenomic profile of the photic zone.</title>
        <authorList>
            <person name="Haro-Moreno J.M."/>
            <person name="Lopez-Perez M."/>
            <person name="De La Torre J."/>
            <person name="Picazo A."/>
            <person name="Camacho A."/>
            <person name="Rodriguez-Valera F."/>
        </authorList>
    </citation>
    <scope>NUCLEOTIDE SEQUENCE [LARGE SCALE GENOMIC DNA]</scope>
    <source>
        <strain evidence="2">MED-G24</strain>
    </source>
</reference>
<feature type="chain" id="PRO_5012743497" description="Transporter" evidence="1">
    <location>
        <begin position="23"/>
        <end position="327"/>
    </location>
</feature>
<proteinExistence type="predicted"/>
<accession>A0A2A5WKX6</accession>
<dbReference type="EMBL" id="NTKD01000053">
    <property type="protein sequence ID" value="PDH37092.1"/>
    <property type="molecule type" value="Genomic_DNA"/>
</dbReference>
<sequence length="327" mass="35787">MLLSRVAILFVVLLGSSLPLRADRADAHAPIGVMGDHTHEAGSWMLSYRFMTMAMSGHLEGTRPVPLDEVLRSGTGDYMVAPREMPMTMQMLGLMFAPMDAVTLMVMLPVLDYEMSHVTAMGGQFETDSSGLGDVGLSALIPVTPETHVGFGVSAPTGSIDETGLTPMGNVVLPYPMQPGSGTWDLTMSLTTGVTFERGRWGVQTETKLRTGTNDADYTLGNVYSASTWYSVNREHRSYSVRLDYKNRRNIRGEDRRLAAARSMSLVPTVDPRRRGGERVDLLLGINGATGGPWRWALEVGYPVFQSLDGPQLETNWLLTGGLQWMP</sequence>
<evidence type="ECO:0000256" key="1">
    <source>
        <dbReference type="SAM" id="SignalP"/>
    </source>
</evidence>
<dbReference type="AlphaFoldDB" id="A0A2A5WKX6"/>
<evidence type="ECO:0000313" key="2">
    <source>
        <dbReference type="EMBL" id="PDH37092.1"/>
    </source>
</evidence>
<feature type="signal peptide" evidence="1">
    <location>
        <begin position="1"/>
        <end position="22"/>
    </location>
</feature>
<evidence type="ECO:0000313" key="3">
    <source>
        <dbReference type="Proteomes" id="UP000219327"/>
    </source>
</evidence>
<organism evidence="2 3">
    <name type="scientific">OM182 bacterium MED-G24</name>
    <dbReference type="NCBI Taxonomy" id="1986255"/>
    <lineage>
        <taxon>Bacteria</taxon>
        <taxon>Pseudomonadati</taxon>
        <taxon>Pseudomonadota</taxon>
        <taxon>Gammaproteobacteria</taxon>
        <taxon>OMG group</taxon>
        <taxon>OM182 clade</taxon>
    </lineage>
</organism>
<name>A0A2A5WKX6_9GAMM</name>
<dbReference type="Proteomes" id="UP000219327">
    <property type="component" value="Unassembled WGS sequence"/>
</dbReference>
<protein>
    <recommendedName>
        <fullName evidence="4">Transporter</fullName>
    </recommendedName>
</protein>
<keyword evidence="1" id="KW-0732">Signal</keyword>